<dbReference type="EMBL" id="LWAE01000003">
    <property type="protein sequence ID" value="KZL91298.1"/>
    <property type="molecule type" value="Genomic_DNA"/>
</dbReference>
<organism evidence="8 9">
    <name type="scientific">Clostridium magnum DSM 2767</name>
    <dbReference type="NCBI Taxonomy" id="1121326"/>
    <lineage>
        <taxon>Bacteria</taxon>
        <taxon>Bacillati</taxon>
        <taxon>Bacillota</taxon>
        <taxon>Clostridia</taxon>
        <taxon>Eubacteriales</taxon>
        <taxon>Clostridiaceae</taxon>
        <taxon>Clostridium</taxon>
    </lineage>
</organism>
<feature type="transmembrane region" description="Helical" evidence="6">
    <location>
        <begin position="57"/>
        <end position="79"/>
    </location>
</feature>
<dbReference type="RefSeq" id="WP_066623827.1">
    <property type="nucleotide sequence ID" value="NZ_FQXL01000008.1"/>
</dbReference>
<dbReference type="AlphaFoldDB" id="A0A161WWF3"/>
<feature type="transmembrane region" description="Helical" evidence="6">
    <location>
        <begin position="537"/>
        <end position="558"/>
    </location>
</feature>
<dbReference type="STRING" id="1121326.CLMAG_30560"/>
<comment type="similarity">
    <text evidence="6">Belongs to the ABC-4 integral membrane protein family.</text>
</comment>
<evidence type="ECO:0000256" key="3">
    <source>
        <dbReference type="ARBA" id="ARBA00022692"/>
    </source>
</evidence>
<feature type="transmembrane region" description="Helical" evidence="6">
    <location>
        <begin position="162"/>
        <end position="183"/>
    </location>
</feature>
<dbReference type="OrthoDB" id="9781780at2"/>
<reference evidence="8 9" key="1">
    <citation type="submission" date="2016-04" db="EMBL/GenBank/DDBJ databases">
        <title>Genome sequence of Clostridium magnum DSM 2767.</title>
        <authorList>
            <person name="Poehlein A."/>
            <person name="Uhlig R."/>
            <person name="Fischer R."/>
            <person name="Bahl H."/>
            <person name="Daniel R."/>
        </authorList>
    </citation>
    <scope>NUCLEOTIDE SEQUENCE [LARGE SCALE GENOMIC DNA]</scope>
    <source>
        <strain evidence="8 9">DSM 2767</strain>
    </source>
</reference>
<sequence>MYSKIALSNIKKSYKDYTIYFLTLILAVCIFYSFNSIDSQKALIDMKSSNAKYISKITELMSGVSIFVSIILGSLILYANNFLIKKRKKELGIYMTLGMGKRKISRILVAETSIVGGISLIAGLILGMAASQVLSAFTLKLFDVSMNEYRFTVSISAIGKTILYFGIMFLLVMIFNAFVISKYKIIDLLAADRKNENMKFKSPVIYLSSFLLSAASLVLAYGTILKIGIDTRNPMFMPSLILSIVGTVLFFFSLSGVILYIVNNNKNVYLKGLNIFVVKQINSKVNTNFLSMSLICLMLFITILVLATGISLKKNYEVGLEKITPFDASLIVYGDDKNREDALNKINFKIGKNEKYVTYNEYESVVELKDLFRTGDNILKHYGASFVKISDYNKMLKLKGEKEINLNKDEVLILSNYNKLVKPINEELKNSSKVNIKGKEYIVKNNKAIEGNLDTFIGSDNYCTIVINDEFLHGCKVFKSVVNIMYSDKNREENNKKYEEITKNSINGKYKSLNIPHIYACSKDDIYSHEKGSTTSILFVGIYLGIVFLITSMAVLALQQLSEASDSIERYKSLKRIGANKKMINKTIFLQTLIYFSLPVMLALIHSVIGVAVVNKEISNYSQIDIRFSALITALIFAVVYAGYFYTTYTGYKNIVKNSI</sequence>
<evidence type="ECO:0000256" key="4">
    <source>
        <dbReference type="ARBA" id="ARBA00022989"/>
    </source>
</evidence>
<comment type="subcellular location">
    <subcellularLocation>
        <location evidence="1 6">Cell membrane</location>
        <topology evidence="1 6">Multi-pass membrane protein</topology>
    </subcellularLocation>
</comment>
<feature type="transmembrane region" description="Helical" evidence="6">
    <location>
        <begin position="592"/>
        <end position="614"/>
    </location>
</feature>
<feature type="transmembrane region" description="Helical" evidence="6">
    <location>
        <begin position="17"/>
        <end position="37"/>
    </location>
</feature>
<keyword evidence="3 6" id="KW-0812">Transmembrane</keyword>
<evidence type="ECO:0000256" key="5">
    <source>
        <dbReference type="ARBA" id="ARBA00023136"/>
    </source>
</evidence>
<feature type="transmembrane region" description="Helical" evidence="6">
    <location>
        <begin position="289"/>
        <end position="312"/>
    </location>
</feature>
<keyword evidence="4 6" id="KW-1133">Transmembrane helix</keyword>
<feature type="transmembrane region" description="Helical" evidence="6">
    <location>
        <begin position="204"/>
        <end position="224"/>
    </location>
</feature>
<keyword evidence="2 6" id="KW-1003">Cell membrane</keyword>
<dbReference type="Proteomes" id="UP000076603">
    <property type="component" value="Unassembled WGS sequence"/>
</dbReference>
<dbReference type="PANTHER" id="PTHR46795">
    <property type="entry name" value="ABC TRANSPORTER PERMEASE-RELATED-RELATED"/>
    <property type="match status" value="1"/>
</dbReference>
<name>A0A161WWF3_9CLOT</name>
<evidence type="ECO:0000256" key="1">
    <source>
        <dbReference type="ARBA" id="ARBA00004651"/>
    </source>
</evidence>
<feature type="transmembrane region" description="Helical" evidence="6">
    <location>
        <begin position="626"/>
        <end position="647"/>
    </location>
</feature>
<evidence type="ECO:0000256" key="6">
    <source>
        <dbReference type="PIRNR" id="PIRNR018968"/>
    </source>
</evidence>
<keyword evidence="9" id="KW-1185">Reference proteome</keyword>
<evidence type="ECO:0000313" key="9">
    <source>
        <dbReference type="Proteomes" id="UP000076603"/>
    </source>
</evidence>
<accession>A0A161WWF3</accession>
<comment type="caution">
    <text evidence="8">The sequence shown here is derived from an EMBL/GenBank/DDBJ whole genome shotgun (WGS) entry which is preliminary data.</text>
</comment>
<gene>
    <name evidence="8" type="primary">yxdM_1</name>
    <name evidence="8" type="ORF">CLMAG_30560</name>
</gene>
<dbReference type="PIRSF" id="PIRSF018968">
    <property type="entry name" value="ABC_permease_BceB"/>
    <property type="match status" value="1"/>
</dbReference>
<feature type="transmembrane region" description="Helical" evidence="6">
    <location>
        <begin position="109"/>
        <end position="142"/>
    </location>
</feature>
<keyword evidence="5 6" id="KW-0472">Membrane</keyword>
<dbReference type="PANTHER" id="PTHR46795:SF3">
    <property type="entry name" value="ABC TRANSPORTER PERMEASE"/>
    <property type="match status" value="1"/>
</dbReference>
<dbReference type="PATRIC" id="fig|1121326.3.peg.3082"/>
<dbReference type="Pfam" id="PF02687">
    <property type="entry name" value="FtsX"/>
    <property type="match status" value="2"/>
</dbReference>
<feature type="domain" description="ABC3 transporter permease C-terminal" evidence="7">
    <location>
        <begin position="544"/>
        <end position="644"/>
    </location>
</feature>
<keyword evidence="6" id="KW-0813">Transport</keyword>
<dbReference type="GO" id="GO:0055085">
    <property type="term" value="P:transmembrane transport"/>
    <property type="evidence" value="ECO:0007669"/>
    <property type="project" value="UniProtKB-UniRule"/>
</dbReference>
<proteinExistence type="inferred from homology"/>
<protein>
    <submittedName>
        <fullName evidence="8">ABC transporter permease protein YxdM</fullName>
    </submittedName>
</protein>
<evidence type="ECO:0000259" key="7">
    <source>
        <dbReference type="Pfam" id="PF02687"/>
    </source>
</evidence>
<evidence type="ECO:0000256" key="2">
    <source>
        <dbReference type="ARBA" id="ARBA00022475"/>
    </source>
</evidence>
<feature type="domain" description="ABC3 transporter permease C-terminal" evidence="7">
    <location>
        <begin position="64"/>
        <end position="183"/>
    </location>
</feature>
<dbReference type="InterPro" id="IPR052536">
    <property type="entry name" value="ABC-4_Integral_Memb_Prot"/>
</dbReference>
<dbReference type="InterPro" id="IPR027022">
    <property type="entry name" value="ABC_permease_BceB-typ"/>
</dbReference>
<dbReference type="InterPro" id="IPR003838">
    <property type="entry name" value="ABC3_permease_C"/>
</dbReference>
<dbReference type="GO" id="GO:0005886">
    <property type="term" value="C:plasma membrane"/>
    <property type="evidence" value="ECO:0007669"/>
    <property type="project" value="UniProtKB-SubCell"/>
</dbReference>
<feature type="transmembrane region" description="Helical" evidence="6">
    <location>
        <begin position="236"/>
        <end position="262"/>
    </location>
</feature>
<evidence type="ECO:0000313" key="8">
    <source>
        <dbReference type="EMBL" id="KZL91298.1"/>
    </source>
</evidence>